<evidence type="ECO:0000313" key="4">
    <source>
        <dbReference type="Proteomes" id="UP000887575"/>
    </source>
</evidence>
<proteinExistence type="predicted"/>
<feature type="chain" id="PRO_5041908334" evidence="3">
    <location>
        <begin position="21"/>
        <end position="131"/>
    </location>
</feature>
<evidence type="ECO:0000256" key="1">
    <source>
        <dbReference type="ARBA" id="ARBA00022729"/>
    </source>
</evidence>
<dbReference type="PANTHER" id="PTHR33562:SF6">
    <property type="entry name" value="PROTEIN QUIVER"/>
    <property type="match status" value="1"/>
</dbReference>
<organism evidence="4 5">
    <name type="scientific">Mesorhabditis belari</name>
    <dbReference type="NCBI Taxonomy" id="2138241"/>
    <lineage>
        <taxon>Eukaryota</taxon>
        <taxon>Metazoa</taxon>
        <taxon>Ecdysozoa</taxon>
        <taxon>Nematoda</taxon>
        <taxon>Chromadorea</taxon>
        <taxon>Rhabditida</taxon>
        <taxon>Rhabditina</taxon>
        <taxon>Rhabditomorpha</taxon>
        <taxon>Rhabditoidea</taxon>
        <taxon>Rhabditidae</taxon>
        <taxon>Mesorhabditinae</taxon>
        <taxon>Mesorhabditis</taxon>
    </lineage>
</organism>
<accession>A0AAF3EVJ8</accession>
<dbReference type="PANTHER" id="PTHR33562">
    <property type="entry name" value="ATILLA, ISOFORM B-RELATED-RELATED"/>
    <property type="match status" value="1"/>
</dbReference>
<dbReference type="GO" id="GO:0030431">
    <property type="term" value="P:sleep"/>
    <property type="evidence" value="ECO:0007669"/>
    <property type="project" value="InterPro"/>
</dbReference>
<keyword evidence="4" id="KW-1185">Reference proteome</keyword>
<dbReference type="InterPro" id="IPR031424">
    <property type="entry name" value="QVR-like"/>
</dbReference>
<reference evidence="5" key="1">
    <citation type="submission" date="2024-02" db="UniProtKB">
        <authorList>
            <consortium name="WormBaseParasite"/>
        </authorList>
    </citation>
    <scope>IDENTIFICATION</scope>
</reference>
<sequence>MSPKIFLFTVFVALLSVSEAKKCYNCTSYDPHCDDNYARYLIDCPQLTAGLIKAQQAIGCRKIDQWVDGEHTMFRECAYTGKDYKDRQHKGSLGITRITNQCSNRDGCNPATMKTFGFLSVLTVILGLIRW</sequence>
<keyword evidence="1 3" id="KW-0732">Signal</keyword>
<evidence type="ECO:0000313" key="5">
    <source>
        <dbReference type="WBParaSite" id="MBELARI_LOCUS18213"/>
    </source>
</evidence>
<dbReference type="GO" id="GO:0032222">
    <property type="term" value="P:regulation of synaptic transmission, cholinergic"/>
    <property type="evidence" value="ECO:0007669"/>
    <property type="project" value="InterPro"/>
</dbReference>
<keyword evidence="2" id="KW-0325">Glycoprotein</keyword>
<dbReference type="Proteomes" id="UP000887575">
    <property type="component" value="Unassembled WGS sequence"/>
</dbReference>
<dbReference type="InterPro" id="IPR050975">
    <property type="entry name" value="Sleep_regulator"/>
</dbReference>
<dbReference type="AlphaFoldDB" id="A0AAF3EVJ8"/>
<evidence type="ECO:0000256" key="3">
    <source>
        <dbReference type="SAM" id="SignalP"/>
    </source>
</evidence>
<dbReference type="Pfam" id="PF17064">
    <property type="entry name" value="QVR"/>
    <property type="match status" value="1"/>
</dbReference>
<evidence type="ECO:0000256" key="2">
    <source>
        <dbReference type="ARBA" id="ARBA00023180"/>
    </source>
</evidence>
<feature type="signal peptide" evidence="3">
    <location>
        <begin position="1"/>
        <end position="20"/>
    </location>
</feature>
<name>A0AAF3EVJ8_9BILA</name>
<protein>
    <submittedName>
        <fullName evidence="5">Protein quiver</fullName>
    </submittedName>
</protein>
<dbReference type="WBParaSite" id="MBELARI_LOCUS18213">
    <property type="protein sequence ID" value="MBELARI_LOCUS18213"/>
    <property type="gene ID" value="MBELARI_LOCUS18213"/>
</dbReference>